<keyword evidence="7" id="KW-1185">Reference proteome</keyword>
<evidence type="ECO:0000256" key="4">
    <source>
        <dbReference type="ARBA" id="ARBA00023136"/>
    </source>
</evidence>
<organism evidence="7 8">
    <name type="scientific">Biomphalaria glabrata</name>
    <name type="common">Bloodfluke planorb</name>
    <name type="synonym">Freshwater snail</name>
    <dbReference type="NCBI Taxonomy" id="6526"/>
    <lineage>
        <taxon>Eukaryota</taxon>
        <taxon>Metazoa</taxon>
        <taxon>Spiralia</taxon>
        <taxon>Lophotrochozoa</taxon>
        <taxon>Mollusca</taxon>
        <taxon>Gastropoda</taxon>
        <taxon>Heterobranchia</taxon>
        <taxon>Euthyneura</taxon>
        <taxon>Panpulmonata</taxon>
        <taxon>Hygrophila</taxon>
        <taxon>Lymnaeoidea</taxon>
        <taxon>Planorbidae</taxon>
        <taxon>Biomphalaria</taxon>
    </lineage>
</organism>
<gene>
    <name evidence="8" type="primary">LOC106051654</name>
</gene>
<dbReference type="AlphaFoldDB" id="A0A9W2ZSQ8"/>
<evidence type="ECO:0000256" key="5">
    <source>
        <dbReference type="SAM" id="Phobius"/>
    </source>
</evidence>
<dbReference type="GO" id="GO:0016020">
    <property type="term" value="C:membrane"/>
    <property type="evidence" value="ECO:0007669"/>
    <property type="project" value="UniProtKB-SubCell"/>
</dbReference>
<evidence type="ECO:0000256" key="3">
    <source>
        <dbReference type="ARBA" id="ARBA00022989"/>
    </source>
</evidence>
<evidence type="ECO:0000256" key="2">
    <source>
        <dbReference type="ARBA" id="ARBA00022692"/>
    </source>
</evidence>
<feature type="transmembrane region" description="Helical" evidence="5">
    <location>
        <begin position="102"/>
        <end position="122"/>
    </location>
</feature>
<feature type="transmembrane region" description="Helical" evidence="5">
    <location>
        <begin position="171"/>
        <end position="187"/>
    </location>
</feature>
<evidence type="ECO:0000313" key="8">
    <source>
        <dbReference type="RefSeq" id="XP_055878031.1"/>
    </source>
</evidence>
<keyword evidence="2 5" id="KW-0812">Transmembrane</keyword>
<keyword evidence="4 5" id="KW-0472">Membrane</keyword>
<dbReference type="Pfam" id="PF24456">
    <property type="entry name" value="RHD_RETREG1-3"/>
    <property type="match status" value="1"/>
</dbReference>
<evidence type="ECO:0000256" key="1">
    <source>
        <dbReference type="ARBA" id="ARBA00004141"/>
    </source>
</evidence>
<dbReference type="InterPro" id="IPR057282">
    <property type="entry name" value="RETREG1-3-like_RHD"/>
</dbReference>
<keyword evidence="3 5" id="KW-1133">Transmembrane helix</keyword>
<dbReference type="GO" id="GO:0005783">
    <property type="term" value="C:endoplasmic reticulum"/>
    <property type="evidence" value="ECO:0007669"/>
    <property type="project" value="UniProtKB-ARBA"/>
</dbReference>
<evidence type="ECO:0000313" key="7">
    <source>
        <dbReference type="Proteomes" id="UP001165740"/>
    </source>
</evidence>
<sequence>MGARTKFFLIYGDATGKSLRSTKRNAIIKFCFELLNKLAGGGDSEMSETLSSDIKQDLHGWREVLLPLESLLLWEQPYYPAILVGTTTFLFSIVWYTEISALTAFSLVGIILGIIDFVVPFVGPTVTGYKTWTEREEIRFSSICEKIAAFQQDVIDTYHGLSAMRQHNAKMFFFIVMGILTSTAWIGNLIDNLFLTYLMVNFFLLTPGLRHHKITQKYLQPIFNRFKSGNKDKSN</sequence>
<feature type="transmembrane region" description="Helical" evidence="5">
    <location>
        <begin position="78"/>
        <end position="96"/>
    </location>
</feature>
<dbReference type="Proteomes" id="UP001165740">
    <property type="component" value="Chromosome 2"/>
</dbReference>
<protein>
    <submittedName>
        <fullName evidence="8">ADP-ribosylation factor-like protein 6-interacting protein 1 isoform X1</fullName>
    </submittedName>
</protein>
<proteinExistence type="predicted"/>
<dbReference type="PANTHER" id="PTHR20952:SF0">
    <property type="entry name" value="ADP-RIBOSYLATION FACTOR-LIKE PROTEIN 6-INTERACTING PROTEIN 1"/>
    <property type="match status" value="1"/>
</dbReference>
<reference evidence="8" key="1">
    <citation type="submission" date="2025-08" db="UniProtKB">
        <authorList>
            <consortium name="RefSeq"/>
        </authorList>
    </citation>
    <scope>IDENTIFICATION</scope>
</reference>
<feature type="domain" description="RETREG1-3/ARL6IP-like N-terminal reticulon-homology" evidence="6">
    <location>
        <begin position="62"/>
        <end position="219"/>
    </location>
</feature>
<dbReference type="OrthoDB" id="6416122at2759"/>
<dbReference type="RefSeq" id="XP_055878031.1">
    <property type="nucleotide sequence ID" value="XM_056022056.1"/>
</dbReference>
<dbReference type="PANTHER" id="PTHR20952">
    <property type="entry name" value="ADP-RIBOSYLATION-LIKE FACTOR 6-INTERACTING PROTEIN"/>
    <property type="match status" value="1"/>
</dbReference>
<accession>A0A9W2ZSQ8</accession>
<comment type="subcellular location">
    <subcellularLocation>
        <location evidence="1">Membrane</location>
        <topology evidence="1">Multi-pass membrane protein</topology>
    </subcellularLocation>
</comment>
<evidence type="ECO:0000259" key="6">
    <source>
        <dbReference type="Pfam" id="PF24456"/>
    </source>
</evidence>
<name>A0A9W2ZSQ8_BIOGL</name>
<dbReference type="InterPro" id="IPR052114">
    <property type="entry name" value="ER_autophagy_membrane_reg"/>
</dbReference>
<dbReference type="GeneID" id="106051654"/>
<dbReference type="OMA" id="WTGQKEK"/>